<sequence>MASGPRPGGVKHSLLKGSSHSPPVRDQGSRSGPVDCPGAGLRWVYTNSCLRNAVSVNGGLISISVAMEGVHLYSVRCRYLKPVSRTEANPVASVAPYAEGYSSEERQGEIRNA</sequence>
<comment type="caution">
    <text evidence="2">The sequence shown here is derived from an EMBL/GenBank/DDBJ whole genome shotgun (WGS) entry which is preliminary data.</text>
</comment>
<dbReference type="Proteomes" id="UP001150941">
    <property type="component" value="Unassembled WGS sequence"/>
</dbReference>
<feature type="region of interest" description="Disordered" evidence="1">
    <location>
        <begin position="1"/>
        <end position="33"/>
    </location>
</feature>
<feature type="region of interest" description="Disordered" evidence="1">
    <location>
        <begin position="94"/>
        <end position="113"/>
    </location>
</feature>
<gene>
    <name evidence="2" type="ORF">N7468_004599</name>
</gene>
<dbReference type="AlphaFoldDB" id="A0A9W9TSP8"/>
<evidence type="ECO:0000256" key="1">
    <source>
        <dbReference type="SAM" id="MobiDB-lite"/>
    </source>
</evidence>
<dbReference type="EMBL" id="JAPQKS010000003">
    <property type="protein sequence ID" value="KAJ5239980.1"/>
    <property type="molecule type" value="Genomic_DNA"/>
</dbReference>
<reference evidence="2" key="1">
    <citation type="submission" date="2022-11" db="EMBL/GenBank/DDBJ databases">
        <authorList>
            <person name="Petersen C."/>
        </authorList>
    </citation>
    <scope>NUCLEOTIDE SEQUENCE</scope>
    <source>
        <strain evidence="2">IBT 19713</strain>
    </source>
</reference>
<dbReference type="GeneID" id="83201199"/>
<name>A0A9W9TSP8_9EURO</name>
<protein>
    <submittedName>
        <fullName evidence="2">Uncharacterized protein</fullName>
    </submittedName>
</protein>
<keyword evidence="3" id="KW-1185">Reference proteome</keyword>
<reference evidence="2" key="2">
    <citation type="journal article" date="2023" name="IMA Fungus">
        <title>Comparative genomic study of the Penicillium genus elucidates a diverse pangenome and 15 lateral gene transfer events.</title>
        <authorList>
            <person name="Petersen C."/>
            <person name="Sorensen T."/>
            <person name="Nielsen M.R."/>
            <person name="Sondergaard T.E."/>
            <person name="Sorensen J.L."/>
            <person name="Fitzpatrick D.A."/>
            <person name="Frisvad J.C."/>
            <person name="Nielsen K.L."/>
        </authorList>
    </citation>
    <scope>NUCLEOTIDE SEQUENCE</scope>
    <source>
        <strain evidence="2">IBT 19713</strain>
    </source>
</reference>
<evidence type="ECO:0000313" key="2">
    <source>
        <dbReference type="EMBL" id="KAJ5239980.1"/>
    </source>
</evidence>
<proteinExistence type="predicted"/>
<evidence type="ECO:0000313" key="3">
    <source>
        <dbReference type="Proteomes" id="UP001150941"/>
    </source>
</evidence>
<organism evidence="2 3">
    <name type="scientific">Penicillium chermesinum</name>
    <dbReference type="NCBI Taxonomy" id="63820"/>
    <lineage>
        <taxon>Eukaryota</taxon>
        <taxon>Fungi</taxon>
        <taxon>Dikarya</taxon>
        <taxon>Ascomycota</taxon>
        <taxon>Pezizomycotina</taxon>
        <taxon>Eurotiomycetes</taxon>
        <taxon>Eurotiomycetidae</taxon>
        <taxon>Eurotiales</taxon>
        <taxon>Aspergillaceae</taxon>
        <taxon>Penicillium</taxon>
    </lineage>
</organism>
<accession>A0A9W9TSP8</accession>
<dbReference type="RefSeq" id="XP_058332899.1">
    <property type="nucleotide sequence ID" value="XM_058473896.1"/>
</dbReference>
<feature type="compositionally biased region" description="Basic and acidic residues" evidence="1">
    <location>
        <begin position="103"/>
        <end position="113"/>
    </location>
</feature>